<dbReference type="PANTHER" id="PTHR30203:SF23">
    <property type="entry name" value="OUTER MEMBRANE EFFLUX PROTEIN"/>
    <property type="match status" value="1"/>
</dbReference>
<protein>
    <submittedName>
        <fullName evidence="2">Outer membrane efflux protein</fullName>
    </submittedName>
</protein>
<dbReference type="HOGENOM" id="CLU_012817_14_4_10"/>
<name>F3ZRQ7_9BACE</name>
<comment type="similarity">
    <text evidence="1">Belongs to the outer membrane factor (OMF) (TC 1.B.17) family.</text>
</comment>
<keyword evidence="3" id="KW-1185">Reference proteome</keyword>
<dbReference type="OrthoDB" id="9771205at2"/>
<dbReference type="SUPFAM" id="SSF56954">
    <property type="entry name" value="Outer membrane efflux proteins (OEP)"/>
    <property type="match status" value="1"/>
</dbReference>
<evidence type="ECO:0000313" key="2">
    <source>
        <dbReference type="EMBL" id="EGJ71996.1"/>
    </source>
</evidence>
<gene>
    <name evidence="2" type="ORF">Bcop_1808</name>
</gene>
<dbReference type="EMBL" id="CM001167">
    <property type="protein sequence ID" value="EGJ71996.1"/>
    <property type="molecule type" value="Genomic_DNA"/>
</dbReference>
<sequence>MRYKILAFIGLLQLPHVATSQELWSLQEAEQLFLNQNIEIQEGKAELYVAESAIQQAKLFNNPELTLEQVNLWSTQSQRDGESTVIPPVIGSVGKNTQFSIGIEQEIRLGGKRKKGVQLARLNHRLTSLKQAYSSEEALLHFRSLLFEKDYYKAYQLTLREELDLLHQVSQTYEKQRELGFISTSDLLRIQAAEYVVEQEYMEANQAWSQLNELIHSLLGRSITEQIEIDYSSIRFELPDILEQHELHHPLLQMGQEEIQLKRKSLALEKAQKIPDIRLSGNYDRHGGVWPNFIGFGIRFTLPIWNRNQGNIKAAQTLLDLEQSKLDAQRIALQNKIHTELNTYNQLVAFREKITQDFTDESLKQIQQSYLKNLLQKNISLIEFLDFTDTYKERQKILLETDRKLHTQYFTLRYTLGHKTTHYEN</sequence>
<dbReference type="InterPro" id="IPR010131">
    <property type="entry name" value="MdtP/NodT-like"/>
</dbReference>
<dbReference type="Gene3D" id="1.20.1600.10">
    <property type="entry name" value="Outer membrane efflux proteins (OEP)"/>
    <property type="match status" value="1"/>
</dbReference>
<proteinExistence type="inferred from homology"/>
<dbReference type="eggNOG" id="COG1538">
    <property type="taxonomic scope" value="Bacteria"/>
</dbReference>
<reference evidence="2 3" key="1">
    <citation type="journal article" date="2011" name="Stand. Genomic Sci.">
        <title>Non-contiguous finished genome sequence of Bacteroides coprosuis type strain (PC139).</title>
        <authorList>
            <person name="Land M."/>
            <person name="Held B."/>
            <person name="Gronow S."/>
            <person name="Abt B."/>
            <person name="Lucas S."/>
            <person name="Del Rio T.G."/>
            <person name="Nolan M."/>
            <person name="Tice H."/>
            <person name="Cheng J.F."/>
            <person name="Pitluck S."/>
            <person name="Liolios K."/>
            <person name="Pagani I."/>
            <person name="Ivanova N."/>
            <person name="Mavromatis K."/>
            <person name="Mikhailova N."/>
            <person name="Pati A."/>
            <person name="Tapia R."/>
            <person name="Han C."/>
            <person name="Goodwin L."/>
            <person name="Chen A."/>
            <person name="Palaniappan K."/>
            <person name="Hauser L."/>
            <person name="Brambilla E.M."/>
            <person name="Rohde M."/>
            <person name="Goker M."/>
            <person name="Detter J.C."/>
            <person name="Woyke T."/>
            <person name="Bristow J."/>
            <person name="Eisen J.A."/>
            <person name="Markowitz V."/>
            <person name="Hugenholtz P."/>
            <person name="Kyrpides N.C."/>
            <person name="Klenk H.P."/>
            <person name="Lapidus A."/>
        </authorList>
    </citation>
    <scope>NUCLEOTIDE SEQUENCE [LARGE SCALE GENOMIC DNA]</scope>
    <source>
        <strain evidence="2 3">DSM 18011</strain>
    </source>
</reference>
<dbReference type="Pfam" id="PF02321">
    <property type="entry name" value="OEP"/>
    <property type="match status" value="1"/>
</dbReference>
<dbReference type="PANTHER" id="PTHR30203">
    <property type="entry name" value="OUTER MEMBRANE CATION EFFLUX PROTEIN"/>
    <property type="match status" value="1"/>
</dbReference>
<accession>F3ZRQ7</accession>
<organism evidence="2 3">
    <name type="scientific">Bacteroides coprosuis DSM 18011</name>
    <dbReference type="NCBI Taxonomy" id="679937"/>
    <lineage>
        <taxon>Bacteria</taxon>
        <taxon>Pseudomonadati</taxon>
        <taxon>Bacteroidota</taxon>
        <taxon>Bacteroidia</taxon>
        <taxon>Bacteroidales</taxon>
        <taxon>Bacteroidaceae</taxon>
        <taxon>Bacteroides</taxon>
    </lineage>
</organism>
<dbReference type="STRING" id="679937.Bcop_1808"/>
<evidence type="ECO:0000256" key="1">
    <source>
        <dbReference type="ARBA" id="ARBA00007613"/>
    </source>
</evidence>
<dbReference type="Proteomes" id="UP000018439">
    <property type="component" value="Chromosome"/>
</dbReference>
<dbReference type="GO" id="GO:0015562">
    <property type="term" value="F:efflux transmembrane transporter activity"/>
    <property type="evidence" value="ECO:0007669"/>
    <property type="project" value="InterPro"/>
</dbReference>
<dbReference type="InterPro" id="IPR003423">
    <property type="entry name" value="OMP_efflux"/>
</dbReference>
<evidence type="ECO:0000313" key="3">
    <source>
        <dbReference type="Proteomes" id="UP000018439"/>
    </source>
</evidence>
<dbReference type="AlphaFoldDB" id="F3ZRQ7"/>